<dbReference type="Proteomes" id="UP000032545">
    <property type="component" value="Unassembled WGS sequence"/>
</dbReference>
<dbReference type="AlphaFoldDB" id="A0A0D8B6C6"/>
<dbReference type="PROSITE" id="PS50231">
    <property type="entry name" value="RICIN_B_LECTIN"/>
    <property type="match status" value="1"/>
</dbReference>
<feature type="domain" description="Ricin B lectin" evidence="2">
    <location>
        <begin position="28"/>
        <end position="80"/>
    </location>
</feature>
<reference evidence="3 4" key="2">
    <citation type="journal article" date="2016" name="Genome Announc.">
        <title>Permanent Draft Genome Sequences for Two Variants of Frankia sp. Strain CpI1, the First Frankia Strain Isolated from Root Nodules of Comptonia peregrina.</title>
        <authorList>
            <person name="Oshone R."/>
            <person name="Hurst S.G.IV."/>
            <person name="Abebe-Akele F."/>
            <person name="Simpson S."/>
            <person name="Morris K."/>
            <person name="Thomas W.K."/>
            <person name="Tisa L.S."/>
        </authorList>
    </citation>
    <scope>NUCLEOTIDE SEQUENCE [LARGE SCALE GENOMIC DNA]</scope>
    <source>
        <strain evidence="4">CpI1-S</strain>
    </source>
</reference>
<sequence>MRSAHSPHPPSRSRSGKLVQSTCNTLNTNELWRKYTSGGYWKFQNYASGKVVTVPGGYNTGGLQLDVYADVNGTNQNWAILPLV</sequence>
<protein>
    <recommendedName>
        <fullName evidence="2">Ricin B lectin domain-containing protein</fullName>
    </recommendedName>
</protein>
<dbReference type="CDD" id="cd00161">
    <property type="entry name" value="beta-trefoil_Ricin-like"/>
    <property type="match status" value="1"/>
</dbReference>
<dbReference type="Pfam" id="PF14200">
    <property type="entry name" value="RicinB_lectin_2"/>
    <property type="match status" value="1"/>
</dbReference>
<comment type="caution">
    <text evidence="3">The sequence shown here is derived from an EMBL/GenBank/DDBJ whole genome shotgun (WGS) entry which is preliminary data.</text>
</comment>
<dbReference type="SUPFAM" id="SSF50370">
    <property type="entry name" value="Ricin B-like lectins"/>
    <property type="match status" value="1"/>
</dbReference>
<accession>A0A0D8B6C6</accession>
<evidence type="ECO:0000313" key="3">
    <source>
        <dbReference type="EMBL" id="KJE19484.1"/>
    </source>
</evidence>
<keyword evidence="4" id="KW-1185">Reference proteome</keyword>
<dbReference type="Gene3D" id="2.80.10.50">
    <property type="match status" value="1"/>
</dbReference>
<dbReference type="PATRIC" id="fig|1502723.3.peg.745"/>
<organism evidence="3 4">
    <name type="scientific">Frankia torreyi</name>
    <dbReference type="NCBI Taxonomy" id="1856"/>
    <lineage>
        <taxon>Bacteria</taxon>
        <taxon>Bacillati</taxon>
        <taxon>Actinomycetota</taxon>
        <taxon>Actinomycetes</taxon>
        <taxon>Frankiales</taxon>
        <taxon>Frankiaceae</taxon>
        <taxon>Frankia</taxon>
    </lineage>
</organism>
<dbReference type="InterPro" id="IPR000772">
    <property type="entry name" value="Ricin_B_lectin"/>
</dbReference>
<evidence type="ECO:0000259" key="2">
    <source>
        <dbReference type="Pfam" id="PF14200"/>
    </source>
</evidence>
<proteinExistence type="predicted"/>
<dbReference type="EMBL" id="JYFN01000103">
    <property type="protein sequence ID" value="KJE19484.1"/>
    <property type="molecule type" value="Genomic_DNA"/>
</dbReference>
<evidence type="ECO:0000256" key="1">
    <source>
        <dbReference type="SAM" id="MobiDB-lite"/>
    </source>
</evidence>
<gene>
    <name evidence="3" type="ORF">FF36_06226</name>
</gene>
<evidence type="ECO:0000313" key="4">
    <source>
        <dbReference type="Proteomes" id="UP000032545"/>
    </source>
</evidence>
<dbReference type="InterPro" id="IPR035992">
    <property type="entry name" value="Ricin_B-like_lectins"/>
</dbReference>
<feature type="region of interest" description="Disordered" evidence="1">
    <location>
        <begin position="1"/>
        <end position="20"/>
    </location>
</feature>
<name>A0A0D8B6C6_9ACTN</name>
<reference evidence="4" key="1">
    <citation type="submission" date="2015-02" db="EMBL/GenBank/DDBJ databases">
        <title>Draft Genome of Frankia sp. CpI1-S.</title>
        <authorList>
            <person name="Oshone R.T."/>
            <person name="Ngom M."/>
            <person name="Ghodhbane-Gtari F."/>
            <person name="Gtari M."/>
            <person name="Morris K."/>
            <person name="Thomas K."/>
            <person name="Sen A."/>
            <person name="Tisa L.S."/>
        </authorList>
    </citation>
    <scope>NUCLEOTIDE SEQUENCE [LARGE SCALE GENOMIC DNA]</scope>
    <source>
        <strain evidence="4">CpI1-S</strain>
    </source>
</reference>